<dbReference type="Proteomes" id="UP000002008">
    <property type="component" value="Chromosome"/>
</dbReference>
<name>A9WET4_CHLAA</name>
<dbReference type="Gene3D" id="3.40.250.10">
    <property type="entry name" value="Rhodanese-like domain"/>
    <property type="match status" value="1"/>
</dbReference>
<dbReference type="eggNOG" id="COG0607">
    <property type="taxonomic scope" value="Bacteria"/>
</dbReference>
<proteinExistence type="predicted"/>
<accession>A9WET4</accession>
<evidence type="ECO:0000259" key="1">
    <source>
        <dbReference type="PROSITE" id="PS50206"/>
    </source>
</evidence>
<dbReference type="EnsemblBacteria" id="ABY33843">
    <property type="protein sequence ID" value="ABY33843"/>
    <property type="gene ID" value="Caur_0602"/>
</dbReference>
<dbReference type="eggNOG" id="COG5485">
    <property type="taxonomic scope" value="Bacteria"/>
</dbReference>
<dbReference type="InterPro" id="IPR001763">
    <property type="entry name" value="Rhodanese-like_dom"/>
</dbReference>
<dbReference type="PANTHER" id="PTHR38436:SF1">
    <property type="entry name" value="ESTER CYCLASE"/>
    <property type="match status" value="1"/>
</dbReference>
<dbReference type="PANTHER" id="PTHR38436">
    <property type="entry name" value="POLYKETIDE CYCLASE SNOAL-LIKE DOMAIN"/>
    <property type="match status" value="1"/>
</dbReference>
<keyword evidence="3" id="KW-1185">Reference proteome</keyword>
<dbReference type="Pfam" id="PF07366">
    <property type="entry name" value="SnoaL"/>
    <property type="match status" value="1"/>
</dbReference>
<dbReference type="EMBL" id="CP000909">
    <property type="protein sequence ID" value="ABY33843.1"/>
    <property type="molecule type" value="Genomic_DNA"/>
</dbReference>
<dbReference type="SUPFAM" id="SSF52821">
    <property type="entry name" value="Rhodanese/Cell cycle control phosphatase"/>
    <property type="match status" value="1"/>
</dbReference>
<dbReference type="Pfam" id="PF00581">
    <property type="entry name" value="Rhodanese"/>
    <property type="match status" value="1"/>
</dbReference>
<evidence type="ECO:0000313" key="2">
    <source>
        <dbReference type="EMBL" id="ABY33843.1"/>
    </source>
</evidence>
<dbReference type="Gene3D" id="3.10.450.50">
    <property type="match status" value="1"/>
</dbReference>
<protein>
    <recommendedName>
        <fullName evidence="1">Rhodanese domain-containing protein</fullName>
    </recommendedName>
</protein>
<dbReference type="HOGENOM" id="CLU_1007155_0_0_0"/>
<evidence type="ECO:0000313" key="3">
    <source>
        <dbReference type="Proteomes" id="UP000002008"/>
    </source>
</evidence>
<reference evidence="3" key="1">
    <citation type="journal article" date="2011" name="BMC Genomics">
        <title>Complete genome sequence of the filamentous anoxygenic phototrophic bacterium Chloroflexus aurantiacus.</title>
        <authorList>
            <person name="Tang K.H."/>
            <person name="Barry K."/>
            <person name="Chertkov O."/>
            <person name="Dalin E."/>
            <person name="Han C.S."/>
            <person name="Hauser L.J."/>
            <person name="Honchak B.M."/>
            <person name="Karbach L.E."/>
            <person name="Land M.L."/>
            <person name="Lapidus A."/>
            <person name="Larimer F.W."/>
            <person name="Mikhailova N."/>
            <person name="Pitluck S."/>
            <person name="Pierson B.K."/>
            <person name="Blankenship R.E."/>
        </authorList>
    </citation>
    <scope>NUCLEOTIDE SEQUENCE [LARGE SCALE GENOMIC DNA]</scope>
    <source>
        <strain evidence="3">ATCC 29366 / DSM 635 / J-10-fl</strain>
    </source>
</reference>
<dbReference type="InterPro" id="IPR036873">
    <property type="entry name" value="Rhodanese-like_dom_sf"/>
</dbReference>
<dbReference type="SMR" id="A9WET4"/>
<dbReference type="AlphaFoldDB" id="A9WET4"/>
<dbReference type="SUPFAM" id="SSF54427">
    <property type="entry name" value="NTF2-like"/>
    <property type="match status" value="1"/>
</dbReference>
<dbReference type="GO" id="GO:0030638">
    <property type="term" value="P:polyketide metabolic process"/>
    <property type="evidence" value="ECO:0007669"/>
    <property type="project" value="InterPro"/>
</dbReference>
<dbReference type="KEGG" id="cau:Caur_0602"/>
<organism evidence="2 3">
    <name type="scientific">Chloroflexus aurantiacus (strain ATCC 29366 / DSM 635 / J-10-fl)</name>
    <dbReference type="NCBI Taxonomy" id="324602"/>
    <lineage>
        <taxon>Bacteria</taxon>
        <taxon>Bacillati</taxon>
        <taxon>Chloroflexota</taxon>
        <taxon>Chloroflexia</taxon>
        <taxon>Chloroflexales</taxon>
        <taxon>Chloroflexineae</taxon>
        <taxon>Chloroflexaceae</taxon>
        <taxon>Chloroflexus</taxon>
    </lineage>
</organism>
<sequence>MSPHDAKSVIRRFVKEVLNDKNLAVIDEICPPDYVELDPLPGQGPGAAGLKAFLGESFFKAFPDLVWVNEEMVAEGEYVMARSTWTGTHRGEFLGIPPTHRAVKVAAWTIDHVVDGKFVDSRILVDALSLLQQLGALPAWPPPPKTFQAMVDAAYRSVPTIKAADLHRRLKREPDLLIIDVRDAAEVAQTGAIPGAINLSYGTLTYAADHTAPEDWRDPRLADHARPIVTTCGLGPLGALGGGLLHEMGFTNVQILEGGVQAWIDAGLPVVKPGDQ</sequence>
<dbReference type="SMART" id="SM00450">
    <property type="entry name" value="RHOD"/>
    <property type="match status" value="1"/>
</dbReference>
<dbReference type="InterPro" id="IPR032710">
    <property type="entry name" value="NTF2-like_dom_sf"/>
</dbReference>
<dbReference type="InParanoid" id="A9WET4"/>
<feature type="domain" description="Rhodanese" evidence="1">
    <location>
        <begin position="172"/>
        <end position="272"/>
    </location>
</feature>
<dbReference type="RefSeq" id="WP_012256499.1">
    <property type="nucleotide sequence ID" value="NC_010175.1"/>
</dbReference>
<dbReference type="PROSITE" id="PS50206">
    <property type="entry name" value="RHODANESE_3"/>
    <property type="match status" value="1"/>
</dbReference>
<dbReference type="STRING" id="324602.Caur_0602"/>
<dbReference type="PATRIC" id="fig|324602.8.peg.690"/>
<dbReference type="InterPro" id="IPR009959">
    <property type="entry name" value="Cyclase_SnoaL-like"/>
</dbReference>
<gene>
    <name evidence="2" type="ordered locus">Caur_0602</name>
</gene>